<evidence type="ECO:0000313" key="2">
    <source>
        <dbReference type="Proteomes" id="UP001549097"/>
    </source>
</evidence>
<accession>A0ABV2LMG0</accession>
<dbReference type="EMBL" id="JBEPMP010000001">
    <property type="protein sequence ID" value="MET3729764.1"/>
    <property type="molecule type" value="Genomic_DNA"/>
</dbReference>
<dbReference type="RefSeq" id="WP_332873615.1">
    <property type="nucleotide sequence ID" value="NZ_JAEACF010000001.1"/>
</dbReference>
<gene>
    <name evidence="1" type="ORF">ABID52_003345</name>
</gene>
<proteinExistence type="predicted"/>
<organism evidence="1 2">
    <name type="scientific">Fictibacillus halophilus</name>
    <dbReference type="NCBI Taxonomy" id="1610490"/>
    <lineage>
        <taxon>Bacteria</taxon>
        <taxon>Bacillati</taxon>
        <taxon>Bacillota</taxon>
        <taxon>Bacilli</taxon>
        <taxon>Bacillales</taxon>
        <taxon>Fictibacillaceae</taxon>
        <taxon>Fictibacillus</taxon>
    </lineage>
</organism>
<sequence length="257" mass="30175">MMNTYEEQVLTELKKWETEMCKRPSLWNKTTKSLQTKINEKIPQKVHDVMTSSMKHMIKATLIGSEYTTKKTFKFTADLRERDYKFEDRLSFYKRTAAIEGAGTGAGGILLGIADFPLLLGIKMKFLFEAASIYGLDVRDYKERIFILHVFRLAFSDPHKREEAFQRVISWKETIQEFPESPESINQMNWQELQQDYRDHIDLIKMLQMVPGLGAIVGAYANYHFLDDLGHVAKNCFRWRLLTDEKKKRIIQNKHPQ</sequence>
<dbReference type="InterPro" id="IPR024787">
    <property type="entry name" value="EcsC"/>
</dbReference>
<dbReference type="PANTHER" id="PTHR41260:SF1">
    <property type="entry name" value="PROTEIN ECSC"/>
    <property type="match status" value="1"/>
</dbReference>
<evidence type="ECO:0000313" key="1">
    <source>
        <dbReference type="EMBL" id="MET3729764.1"/>
    </source>
</evidence>
<protein>
    <submittedName>
        <fullName evidence="1">Uncharacterized protein (DUF697 family)</fullName>
    </submittedName>
</protein>
<dbReference type="PANTHER" id="PTHR41260">
    <property type="entry name" value="PROTEIN ECSC"/>
    <property type="match status" value="1"/>
</dbReference>
<reference evidence="1 2" key="1">
    <citation type="submission" date="2024-06" db="EMBL/GenBank/DDBJ databases">
        <title>Genomic Encyclopedia of Type Strains, Phase IV (KMG-IV): sequencing the most valuable type-strain genomes for metagenomic binning, comparative biology and taxonomic classification.</title>
        <authorList>
            <person name="Goeker M."/>
        </authorList>
    </citation>
    <scope>NUCLEOTIDE SEQUENCE [LARGE SCALE GENOMIC DNA]</scope>
    <source>
        <strain evidence="1 2">DSM 100124</strain>
    </source>
</reference>
<keyword evidence="2" id="KW-1185">Reference proteome</keyword>
<name>A0ABV2LMG0_9BACL</name>
<dbReference type="Proteomes" id="UP001549097">
    <property type="component" value="Unassembled WGS sequence"/>
</dbReference>
<dbReference type="Pfam" id="PF12787">
    <property type="entry name" value="EcsC"/>
    <property type="match status" value="1"/>
</dbReference>
<comment type="caution">
    <text evidence="1">The sequence shown here is derived from an EMBL/GenBank/DDBJ whole genome shotgun (WGS) entry which is preliminary data.</text>
</comment>